<dbReference type="RefSeq" id="WP_184931203.1">
    <property type="nucleotide sequence ID" value="NZ_JACHJY010000004.1"/>
</dbReference>
<keyword evidence="5" id="KW-0472">Membrane</keyword>
<gene>
    <name evidence="7" type="ORF">GGE06_003505</name>
</gene>
<feature type="transmembrane region" description="Helical" evidence="5">
    <location>
        <begin position="88"/>
        <end position="109"/>
    </location>
</feature>
<dbReference type="Proteomes" id="UP000582643">
    <property type="component" value="Unassembled WGS sequence"/>
</dbReference>
<keyword evidence="5" id="KW-1133">Transmembrane helix</keyword>
<evidence type="ECO:0000256" key="2">
    <source>
        <dbReference type="ARBA" id="ARBA00022777"/>
    </source>
</evidence>
<dbReference type="PANTHER" id="PTHR24421:SF63">
    <property type="entry name" value="SENSOR HISTIDINE KINASE DESK"/>
    <property type="match status" value="1"/>
</dbReference>
<dbReference type="GO" id="GO:0000155">
    <property type="term" value="F:phosphorelay sensor kinase activity"/>
    <property type="evidence" value="ECO:0007669"/>
    <property type="project" value="InterPro"/>
</dbReference>
<feature type="transmembrane region" description="Helical" evidence="5">
    <location>
        <begin position="20"/>
        <end position="41"/>
    </location>
</feature>
<feature type="transmembrane region" description="Helical" evidence="5">
    <location>
        <begin position="146"/>
        <end position="164"/>
    </location>
</feature>
<keyword evidence="8" id="KW-1185">Reference proteome</keyword>
<organism evidence="7 8">
    <name type="scientific">Streptomyces nymphaeiformis</name>
    <dbReference type="NCBI Taxonomy" id="2663842"/>
    <lineage>
        <taxon>Bacteria</taxon>
        <taxon>Bacillati</taxon>
        <taxon>Actinomycetota</taxon>
        <taxon>Actinomycetes</taxon>
        <taxon>Kitasatosporales</taxon>
        <taxon>Streptomycetaceae</taxon>
        <taxon>Streptomyces</taxon>
    </lineage>
</organism>
<keyword evidence="2 7" id="KW-0418">Kinase</keyword>
<evidence type="ECO:0000259" key="6">
    <source>
        <dbReference type="Pfam" id="PF07730"/>
    </source>
</evidence>
<dbReference type="InterPro" id="IPR011712">
    <property type="entry name" value="Sig_transdc_His_kin_sub3_dim/P"/>
</dbReference>
<protein>
    <submittedName>
        <fullName evidence="7">Two-component system sensor histidine kinase DesK</fullName>
        <ecNumber evidence="7">2.7.13.3</ecNumber>
    </submittedName>
</protein>
<dbReference type="GO" id="GO:0016020">
    <property type="term" value="C:membrane"/>
    <property type="evidence" value="ECO:0007669"/>
    <property type="project" value="InterPro"/>
</dbReference>
<dbReference type="InterPro" id="IPR036890">
    <property type="entry name" value="HATPase_C_sf"/>
</dbReference>
<dbReference type="Pfam" id="PF07730">
    <property type="entry name" value="HisKA_3"/>
    <property type="match status" value="1"/>
</dbReference>
<feature type="transmembrane region" description="Helical" evidence="5">
    <location>
        <begin position="53"/>
        <end position="76"/>
    </location>
</feature>
<evidence type="ECO:0000313" key="8">
    <source>
        <dbReference type="Proteomes" id="UP000582643"/>
    </source>
</evidence>
<comment type="caution">
    <text evidence="7">The sequence shown here is derived from an EMBL/GenBank/DDBJ whole genome shotgun (WGS) entry which is preliminary data.</text>
</comment>
<dbReference type="EC" id="2.7.13.3" evidence="7"/>
<dbReference type="PANTHER" id="PTHR24421">
    <property type="entry name" value="NITRATE/NITRITE SENSOR PROTEIN NARX-RELATED"/>
    <property type="match status" value="1"/>
</dbReference>
<dbReference type="EMBL" id="JACHJY010000004">
    <property type="protein sequence ID" value="MBB4982595.1"/>
    <property type="molecule type" value="Genomic_DNA"/>
</dbReference>
<keyword evidence="1 7" id="KW-0808">Transferase</keyword>
<dbReference type="CDD" id="cd16917">
    <property type="entry name" value="HATPase_UhpB-NarQ-NarX-like"/>
    <property type="match status" value="1"/>
</dbReference>
<dbReference type="GO" id="GO:0046983">
    <property type="term" value="F:protein dimerization activity"/>
    <property type="evidence" value="ECO:0007669"/>
    <property type="project" value="InterPro"/>
</dbReference>
<feature type="region of interest" description="Disordered" evidence="4">
    <location>
        <begin position="391"/>
        <end position="427"/>
    </location>
</feature>
<evidence type="ECO:0000256" key="5">
    <source>
        <dbReference type="SAM" id="Phobius"/>
    </source>
</evidence>
<keyword evidence="3" id="KW-0902">Two-component regulatory system</keyword>
<sequence>MTTMTGWWSRRSTAGKVELYTRWTFHSFVPVEFFALGVLPLTGSKGSPLGPVAATGTALWVLTHAVLCAVLASRALDHTTGRRARPPVRLAVAVGSATAAANVLVLALWTAGVLPDGGVDGSVVSGTTTFTVGAIVLCVDRVRHMLYVVVGAALATAAPVATLGPGPAVAGITAVAIFVGGSGIATACGFSSWLLRVVQELERSRELKARLAVAEERLRFGRDLHDVMGRNLSVIALKSELAVQLARRGREAAVDQMVEVQRIARESQREVREVVRGYREADLAVELEGARGVLGAAGIVCEVTAPALDLPAGVQSALGWVVRETTTNVLRHGDARRCAIALRAEAGGVLLTVENDGAEAAVLAVRDGPAAGAGSGLAGLRERLGAVDGTLDAGPSGPDGFRVTARVPLPRTTAKATNSGTQEERTP</sequence>
<dbReference type="Gene3D" id="3.30.565.10">
    <property type="entry name" value="Histidine kinase-like ATPase, C-terminal domain"/>
    <property type="match status" value="1"/>
</dbReference>
<evidence type="ECO:0000256" key="3">
    <source>
        <dbReference type="ARBA" id="ARBA00023012"/>
    </source>
</evidence>
<proteinExistence type="predicted"/>
<dbReference type="Gene3D" id="1.20.5.1930">
    <property type="match status" value="1"/>
</dbReference>
<evidence type="ECO:0000256" key="1">
    <source>
        <dbReference type="ARBA" id="ARBA00022679"/>
    </source>
</evidence>
<name>A0A7W7XC16_9ACTN</name>
<feature type="transmembrane region" description="Helical" evidence="5">
    <location>
        <begin position="170"/>
        <end position="195"/>
    </location>
</feature>
<accession>A0A7W7XC16</accession>
<keyword evidence="5" id="KW-0812">Transmembrane</keyword>
<dbReference type="AlphaFoldDB" id="A0A7W7XC16"/>
<dbReference type="SUPFAM" id="SSF55874">
    <property type="entry name" value="ATPase domain of HSP90 chaperone/DNA topoisomerase II/histidine kinase"/>
    <property type="match status" value="1"/>
</dbReference>
<feature type="domain" description="Signal transduction histidine kinase subgroup 3 dimerisation and phosphoacceptor" evidence="6">
    <location>
        <begin position="216"/>
        <end position="283"/>
    </location>
</feature>
<dbReference type="InterPro" id="IPR050482">
    <property type="entry name" value="Sensor_HK_TwoCompSys"/>
</dbReference>
<feature type="transmembrane region" description="Helical" evidence="5">
    <location>
        <begin position="121"/>
        <end position="139"/>
    </location>
</feature>
<evidence type="ECO:0000313" key="7">
    <source>
        <dbReference type="EMBL" id="MBB4982595.1"/>
    </source>
</evidence>
<evidence type="ECO:0000256" key="4">
    <source>
        <dbReference type="SAM" id="MobiDB-lite"/>
    </source>
</evidence>
<reference evidence="7 8" key="1">
    <citation type="submission" date="2020-08" db="EMBL/GenBank/DDBJ databases">
        <title>Genomic Encyclopedia of Type Strains, Phase III (KMG-III): the genomes of soil and plant-associated and newly described type strains.</title>
        <authorList>
            <person name="Whitman W."/>
        </authorList>
    </citation>
    <scope>NUCLEOTIDE SEQUENCE [LARGE SCALE GENOMIC DNA]</scope>
    <source>
        <strain evidence="7 8">SFB5A</strain>
    </source>
</reference>